<protein>
    <recommendedName>
        <fullName evidence="2">Transposase for insertion sequence element IS21-like C-terminal domain-containing protein</fullName>
    </recommendedName>
</protein>
<accession>X0UYI7</accession>
<dbReference type="Pfam" id="PF22483">
    <property type="entry name" value="Mu-transpos_C_2"/>
    <property type="match status" value="1"/>
</dbReference>
<proteinExistence type="predicted"/>
<dbReference type="EMBL" id="BARS01020744">
    <property type="protein sequence ID" value="GAG10909.1"/>
    <property type="molecule type" value="Genomic_DNA"/>
</dbReference>
<dbReference type="AlphaFoldDB" id="X0UYI7"/>
<evidence type="ECO:0000259" key="2">
    <source>
        <dbReference type="Pfam" id="PF22483"/>
    </source>
</evidence>
<feature type="region of interest" description="Disordered" evidence="1">
    <location>
        <begin position="237"/>
        <end position="263"/>
    </location>
</feature>
<sequence length="263" mass="30719">RKPRDKAKVEAGVQVVERWILARLRDRTFFSLAELNQAIAELLVELNQREMKHLGQSRREMFAEVDQPALAPLPETPYEFARWKKARVHIDYHVSFDKHFYSVPYTLTGKEVNIRATEKTVEIYYQRQRVASHSRSTAKGRFSTHSVHMPPEHQFYSQWSPERFLRWSREIGQQTSELISKALDARRHPQQAYRTCLGVLGLAKRYSPERLEAACQRANSAGIKSYKGVHNILKNKLDRRPLEPAPDNPLPTHDNIRGQNYYN</sequence>
<gene>
    <name evidence="3" type="ORF">S01H1_33415</name>
</gene>
<feature type="non-terminal residue" evidence="3">
    <location>
        <position position="1"/>
    </location>
</feature>
<dbReference type="PANTHER" id="PTHR35004:SF8">
    <property type="entry name" value="TRANSPOSASE RV3428C-RELATED"/>
    <property type="match status" value="1"/>
</dbReference>
<dbReference type="InterPro" id="IPR054353">
    <property type="entry name" value="IstA-like_C"/>
</dbReference>
<reference evidence="3" key="1">
    <citation type="journal article" date="2014" name="Front. Microbiol.">
        <title>High frequency of phylogenetically diverse reductive dehalogenase-homologous genes in deep subseafloor sedimentary metagenomes.</title>
        <authorList>
            <person name="Kawai M."/>
            <person name="Futagami T."/>
            <person name="Toyoda A."/>
            <person name="Takaki Y."/>
            <person name="Nishi S."/>
            <person name="Hori S."/>
            <person name="Arai W."/>
            <person name="Tsubouchi T."/>
            <person name="Morono Y."/>
            <person name="Uchiyama I."/>
            <person name="Ito T."/>
            <person name="Fujiyama A."/>
            <person name="Inagaki F."/>
            <person name="Takami H."/>
        </authorList>
    </citation>
    <scope>NUCLEOTIDE SEQUENCE</scope>
    <source>
        <strain evidence="3">Expedition CK06-06</strain>
    </source>
</reference>
<feature type="domain" description="Transposase for insertion sequence element IS21-like C-terminal" evidence="2">
    <location>
        <begin position="73"/>
        <end position="144"/>
    </location>
</feature>
<evidence type="ECO:0000256" key="1">
    <source>
        <dbReference type="SAM" id="MobiDB-lite"/>
    </source>
</evidence>
<comment type="caution">
    <text evidence="3">The sequence shown here is derived from an EMBL/GenBank/DDBJ whole genome shotgun (WGS) entry which is preliminary data.</text>
</comment>
<evidence type="ECO:0000313" key="3">
    <source>
        <dbReference type="EMBL" id="GAG10909.1"/>
    </source>
</evidence>
<organism evidence="3">
    <name type="scientific">marine sediment metagenome</name>
    <dbReference type="NCBI Taxonomy" id="412755"/>
    <lineage>
        <taxon>unclassified sequences</taxon>
        <taxon>metagenomes</taxon>
        <taxon>ecological metagenomes</taxon>
    </lineage>
</organism>
<dbReference type="PANTHER" id="PTHR35004">
    <property type="entry name" value="TRANSPOSASE RV3428C-RELATED"/>
    <property type="match status" value="1"/>
</dbReference>
<name>X0UYI7_9ZZZZ</name>